<reference evidence="6" key="1">
    <citation type="submission" date="2021-02" db="EMBL/GenBank/DDBJ databases">
        <authorList>
            <person name="Nowell W R."/>
        </authorList>
    </citation>
    <scope>NUCLEOTIDE SEQUENCE</scope>
</reference>
<dbReference type="PANTHER" id="PTHR12974:SF36">
    <property type="entry name" value="POLYNUCLEOTIDE ADENYLYLTRANSFERASE"/>
    <property type="match status" value="1"/>
</dbReference>
<comment type="caution">
    <text evidence="6">The sequence shown here is derived from an EMBL/GenBank/DDBJ whole genome shotgun (WGS) entry which is preliminary data.</text>
</comment>
<keyword evidence="3" id="KW-0808">Transferase</keyword>
<dbReference type="GO" id="GO:0003723">
    <property type="term" value="F:RNA binding"/>
    <property type="evidence" value="ECO:0007669"/>
    <property type="project" value="TreeGrafter"/>
</dbReference>
<gene>
    <name evidence="7" type="ORF">GRG538_LOCUS29465</name>
    <name evidence="6" type="ORF">TIS948_LOCUS3371</name>
</gene>
<organism evidence="6 8">
    <name type="scientific">Rotaria socialis</name>
    <dbReference type="NCBI Taxonomy" id="392032"/>
    <lineage>
        <taxon>Eukaryota</taxon>
        <taxon>Metazoa</taxon>
        <taxon>Spiralia</taxon>
        <taxon>Gnathifera</taxon>
        <taxon>Rotifera</taxon>
        <taxon>Eurotatoria</taxon>
        <taxon>Bdelloidea</taxon>
        <taxon>Philodinida</taxon>
        <taxon>Philodinidae</taxon>
        <taxon>Rotaria</taxon>
    </lineage>
</organism>
<evidence type="ECO:0000256" key="3">
    <source>
        <dbReference type="ARBA" id="ARBA00022679"/>
    </source>
</evidence>
<dbReference type="Proteomes" id="UP000663825">
    <property type="component" value="Unassembled WGS sequence"/>
</dbReference>
<dbReference type="InterPro" id="IPR012937">
    <property type="entry name" value="TET5"/>
</dbReference>
<dbReference type="GO" id="GO:0048255">
    <property type="term" value="P:mRNA stabilization"/>
    <property type="evidence" value="ECO:0007669"/>
    <property type="project" value="TreeGrafter"/>
</dbReference>
<dbReference type="EMBL" id="CAJNXB010000231">
    <property type="protein sequence ID" value="CAF3038139.1"/>
    <property type="molecule type" value="Genomic_DNA"/>
</dbReference>
<feature type="compositionally biased region" description="Basic and acidic residues" evidence="5">
    <location>
        <begin position="279"/>
        <end position="296"/>
    </location>
</feature>
<evidence type="ECO:0000256" key="4">
    <source>
        <dbReference type="ARBA" id="ARBA00047933"/>
    </source>
</evidence>
<dbReference type="OrthoDB" id="10044841at2759"/>
<evidence type="ECO:0000313" key="7">
    <source>
        <dbReference type="EMBL" id="CAF3718105.1"/>
    </source>
</evidence>
<accession>A0A817LF42</accession>
<dbReference type="SMART" id="SM01153">
    <property type="entry name" value="DUF1693"/>
    <property type="match status" value="1"/>
</dbReference>
<evidence type="ECO:0000256" key="2">
    <source>
        <dbReference type="ARBA" id="ARBA00012388"/>
    </source>
</evidence>
<comment type="catalytic activity">
    <reaction evidence="4">
        <text>RNA(n) + ATP = RNA(n)-3'-adenine ribonucleotide + diphosphate</text>
        <dbReference type="Rhea" id="RHEA:11332"/>
        <dbReference type="Rhea" id="RHEA-COMP:14527"/>
        <dbReference type="Rhea" id="RHEA-COMP:17347"/>
        <dbReference type="ChEBI" id="CHEBI:30616"/>
        <dbReference type="ChEBI" id="CHEBI:33019"/>
        <dbReference type="ChEBI" id="CHEBI:140395"/>
        <dbReference type="ChEBI" id="CHEBI:173115"/>
        <dbReference type="EC" id="2.7.7.19"/>
    </reaction>
    <physiologicalReaction direction="left-to-right" evidence="4">
        <dbReference type="Rhea" id="RHEA:11333"/>
    </physiologicalReaction>
</comment>
<protein>
    <recommendedName>
        <fullName evidence="2">polynucleotide adenylyltransferase</fullName>
        <ecNumber evidence="2">2.7.7.19</ecNumber>
    </recommendedName>
</protein>
<name>A0A817LF42_9BILA</name>
<evidence type="ECO:0000256" key="1">
    <source>
        <dbReference type="ARBA" id="ARBA00007631"/>
    </source>
</evidence>
<dbReference type="PANTHER" id="PTHR12974">
    <property type="entry name" value="PRION-LIKE- Q/N-RICH -DOMAIN-BEARING PROTEIN PROTEIN 44"/>
    <property type="match status" value="1"/>
</dbReference>
<feature type="compositionally biased region" description="Basic residues" evidence="5">
    <location>
        <begin position="654"/>
        <end position="664"/>
    </location>
</feature>
<comment type="similarity">
    <text evidence="1">Belongs to the TENT family.</text>
</comment>
<dbReference type="EMBL" id="CAJNYT010005177">
    <property type="protein sequence ID" value="CAF3718105.1"/>
    <property type="molecule type" value="Genomic_DNA"/>
</dbReference>
<feature type="region of interest" description="Disordered" evidence="5">
    <location>
        <begin position="531"/>
        <end position="553"/>
    </location>
</feature>
<proteinExistence type="inferred from homology"/>
<feature type="compositionally biased region" description="Low complexity" evidence="5">
    <location>
        <begin position="629"/>
        <end position="649"/>
    </location>
</feature>
<evidence type="ECO:0000313" key="8">
    <source>
        <dbReference type="Proteomes" id="UP000663825"/>
    </source>
</evidence>
<dbReference type="AlphaFoldDB" id="A0A817LF42"/>
<evidence type="ECO:0000256" key="5">
    <source>
        <dbReference type="SAM" id="MobiDB-lite"/>
    </source>
</evidence>
<sequence length="718" mass="82650">MHVSNSSSTSTNNITTTNNNINNNTKVYLTCEQTDKLRHILDRSIPICPSPPSSFPTLNITPRNFLRQVLCKLKEYSIDLTSIRINGGAASYVLVNDSNFVYRDIDILIHIKTPLSSEQKTKLFSSNNEPYLCDVWTIIKCIVSSCLLEHITDVKANQQQSQQYTHHYLSNVLDTYANKNIKISSEQDSWALLSLQNYAGQNLELKFVEHLKRQWQFSVDSFQINLEPLLNEKQTNNHSNRKLSHIYSCSSISSITKTIKTKNLIIDAINGLTIIKKDYDDDNERNDSKNSNEKNHQNNIPVTSTSPLRFGFFTPPSSSPDTIEEESNTIECQTLATITTISTSNNNNTNSNLESRSRISKASISTINEESTDTTLQFHLSLNDDTDDGIVLDADDSVNEDDDQVFRTPINNNSAPPSPATIVAIELPSSPPVIEVYTGYRDLHQALDHLNKKLIATYAPESMRGGGLLKYCDLLAQNYKLHDVTDMLRMQRYMCSRFFIDYKTIHEQMHVITQYVTTHFLPLSLTNSDQSTMSEAQHRDHHQNLKSSTTPNNHQNNINNVRLCLLFFDHLFHVIQHGTVCLTHHDKESTLININHLKEYYHYKYEHLFVDDNYHQQRYHSHLHHYHHCSSSSSNSSRSSSPSSSSSNSFRYYRPNHNHNHNNQRHQNSYFRYHNTLQRQTTNSLSYHHGSRNYSNDFHANQAMVTNHNYHNQRRHQT</sequence>
<dbReference type="Proteomes" id="UP000663872">
    <property type="component" value="Unassembled WGS sequence"/>
</dbReference>
<feature type="region of interest" description="Disordered" evidence="5">
    <location>
        <begin position="626"/>
        <end position="665"/>
    </location>
</feature>
<dbReference type="EC" id="2.7.7.19" evidence="2"/>
<evidence type="ECO:0000313" key="6">
    <source>
        <dbReference type="EMBL" id="CAF3038139.1"/>
    </source>
</evidence>
<feature type="compositionally biased region" description="Polar residues" evidence="5">
    <location>
        <begin position="297"/>
        <end position="307"/>
    </location>
</feature>
<feature type="region of interest" description="Disordered" evidence="5">
    <location>
        <begin position="279"/>
        <end position="310"/>
    </location>
</feature>
<dbReference type="Pfam" id="PF07984">
    <property type="entry name" value="NTP_transf_7"/>
    <property type="match status" value="2"/>
</dbReference>
<dbReference type="GO" id="GO:1990817">
    <property type="term" value="F:poly(A) RNA polymerase activity"/>
    <property type="evidence" value="ECO:0007669"/>
    <property type="project" value="UniProtKB-EC"/>
</dbReference>